<feature type="region of interest" description="Disordered" evidence="1">
    <location>
        <begin position="205"/>
        <end position="240"/>
    </location>
</feature>
<feature type="compositionally biased region" description="Pro residues" evidence="1">
    <location>
        <begin position="28"/>
        <end position="38"/>
    </location>
</feature>
<evidence type="ECO:0000313" key="2">
    <source>
        <dbReference type="EMBL" id="GJN12330.1"/>
    </source>
</evidence>
<feature type="compositionally biased region" description="Low complexity" evidence="1">
    <location>
        <begin position="225"/>
        <end position="236"/>
    </location>
</feature>
<evidence type="ECO:0000256" key="1">
    <source>
        <dbReference type="SAM" id="MobiDB-lite"/>
    </source>
</evidence>
<evidence type="ECO:0000313" key="3">
    <source>
        <dbReference type="Proteomes" id="UP001054889"/>
    </source>
</evidence>
<keyword evidence="3" id="KW-1185">Reference proteome</keyword>
<feature type="compositionally biased region" description="Basic and acidic residues" evidence="1">
    <location>
        <begin position="1"/>
        <end position="16"/>
    </location>
</feature>
<feature type="region of interest" description="Disordered" evidence="1">
    <location>
        <begin position="1"/>
        <end position="40"/>
    </location>
</feature>
<gene>
    <name evidence="2" type="primary">ga30600</name>
    <name evidence="2" type="ORF">PR202_ga30600</name>
</gene>
<name>A0AAV5DQ78_ELECO</name>
<dbReference type="EMBL" id="BQKI01000023">
    <property type="protein sequence ID" value="GJN12330.1"/>
    <property type="molecule type" value="Genomic_DNA"/>
</dbReference>
<proteinExistence type="predicted"/>
<organism evidence="2 3">
    <name type="scientific">Eleusine coracana subsp. coracana</name>
    <dbReference type="NCBI Taxonomy" id="191504"/>
    <lineage>
        <taxon>Eukaryota</taxon>
        <taxon>Viridiplantae</taxon>
        <taxon>Streptophyta</taxon>
        <taxon>Embryophyta</taxon>
        <taxon>Tracheophyta</taxon>
        <taxon>Spermatophyta</taxon>
        <taxon>Magnoliopsida</taxon>
        <taxon>Liliopsida</taxon>
        <taxon>Poales</taxon>
        <taxon>Poaceae</taxon>
        <taxon>PACMAD clade</taxon>
        <taxon>Chloridoideae</taxon>
        <taxon>Cynodonteae</taxon>
        <taxon>Eleusininae</taxon>
        <taxon>Eleusine</taxon>
    </lineage>
</organism>
<accession>A0AAV5DQ78</accession>
<reference evidence="2" key="1">
    <citation type="journal article" date="2018" name="DNA Res.">
        <title>Multiple hybrid de novo genome assembly of finger millet, an orphan allotetraploid crop.</title>
        <authorList>
            <person name="Hatakeyama M."/>
            <person name="Aluri S."/>
            <person name="Balachadran M.T."/>
            <person name="Sivarajan S.R."/>
            <person name="Patrignani A."/>
            <person name="Gruter S."/>
            <person name="Poveda L."/>
            <person name="Shimizu-Inatsugi R."/>
            <person name="Baeten J."/>
            <person name="Francoijs K.J."/>
            <person name="Nataraja K.N."/>
            <person name="Reddy Y.A.N."/>
            <person name="Phadnis S."/>
            <person name="Ravikumar R.L."/>
            <person name="Schlapbach R."/>
            <person name="Sreeman S.M."/>
            <person name="Shimizu K.K."/>
        </authorList>
    </citation>
    <scope>NUCLEOTIDE SEQUENCE</scope>
</reference>
<dbReference type="AlphaFoldDB" id="A0AAV5DQ78"/>
<reference evidence="2" key="2">
    <citation type="submission" date="2021-12" db="EMBL/GenBank/DDBJ databases">
        <title>Resequencing data analysis of finger millet.</title>
        <authorList>
            <person name="Hatakeyama M."/>
            <person name="Aluri S."/>
            <person name="Balachadran M.T."/>
            <person name="Sivarajan S.R."/>
            <person name="Poveda L."/>
            <person name="Shimizu-Inatsugi R."/>
            <person name="Schlapbach R."/>
            <person name="Sreeman S.M."/>
            <person name="Shimizu K.K."/>
        </authorList>
    </citation>
    <scope>NUCLEOTIDE SEQUENCE</scope>
</reference>
<dbReference type="Proteomes" id="UP001054889">
    <property type="component" value="Unassembled WGS sequence"/>
</dbReference>
<sequence>MVRTRNTNELHGEQPKGSRARGTDSPLGTPPPPPPPNPMQMMAQFFATMMESQQQQAEFMRELAQQNLAARNARGHHDGAPQNSSYSDFLATRPPTFSSTTEPMEAENFLRMLESKFGLLNCTPVQKTLFAAQQLHGSFAEFVNNAIVVEDGYRRVMAERKRSTAAMGPSSGPPQKFRMMYTTPSGQRYRSAPYRHLLCVRLSQHSSDPRECPHPKKSTGQNLPRNNNTNNNRNNRGPMDEHGFELFQHDGWRYTTGLHHRGFPTLLWEMLRALGYEEQPSYRGRETRRHGVPFAEVHLSVSPHPRNPDLAGMESTVTAGSLREGLERVAHRALTHFCGRNVAALSGTPFEMIPIWHQADPVWQRRVRRVSRDDYPEYHAGIPPRSSLLRVPPQLG</sequence>
<feature type="region of interest" description="Disordered" evidence="1">
    <location>
        <begin position="71"/>
        <end position="101"/>
    </location>
</feature>
<protein>
    <submittedName>
        <fullName evidence="2">Uncharacterized protein</fullName>
    </submittedName>
</protein>
<comment type="caution">
    <text evidence="2">The sequence shown here is derived from an EMBL/GenBank/DDBJ whole genome shotgun (WGS) entry which is preliminary data.</text>
</comment>